<dbReference type="Proteomes" id="UP001159405">
    <property type="component" value="Unassembled WGS sequence"/>
</dbReference>
<sequence>MSLLFKEVEFTCSAGGHKWPIKQKLEKFRFTRPRQNTRTMSLSCLIYMMGPPTVSIHTENQNQVSFHSFVLHKISVLNELTLGHLGYHLTDLRPQPNSQPDGVLGLDPPVRRRELSPERGPCGLLPLHSISEKTIRRVLCVSPAHCCSHVFYTSHCLFTRSD</sequence>
<evidence type="ECO:0000313" key="2">
    <source>
        <dbReference type="Proteomes" id="UP001159405"/>
    </source>
</evidence>
<evidence type="ECO:0000313" key="1">
    <source>
        <dbReference type="EMBL" id="CAH3108955.1"/>
    </source>
</evidence>
<accession>A0ABN8NKB1</accession>
<protein>
    <submittedName>
        <fullName evidence="1">Uncharacterized protein</fullName>
    </submittedName>
</protein>
<dbReference type="EMBL" id="CALNXK010000021">
    <property type="protein sequence ID" value="CAH3108955.1"/>
    <property type="molecule type" value="Genomic_DNA"/>
</dbReference>
<reference evidence="1 2" key="1">
    <citation type="submission" date="2022-05" db="EMBL/GenBank/DDBJ databases">
        <authorList>
            <consortium name="Genoscope - CEA"/>
            <person name="William W."/>
        </authorList>
    </citation>
    <scope>NUCLEOTIDE SEQUENCE [LARGE SCALE GENOMIC DNA]</scope>
</reference>
<proteinExistence type="predicted"/>
<organism evidence="1 2">
    <name type="scientific">Porites lobata</name>
    <dbReference type="NCBI Taxonomy" id="104759"/>
    <lineage>
        <taxon>Eukaryota</taxon>
        <taxon>Metazoa</taxon>
        <taxon>Cnidaria</taxon>
        <taxon>Anthozoa</taxon>
        <taxon>Hexacorallia</taxon>
        <taxon>Scleractinia</taxon>
        <taxon>Fungiina</taxon>
        <taxon>Poritidae</taxon>
        <taxon>Porites</taxon>
    </lineage>
</organism>
<gene>
    <name evidence="1" type="ORF">PLOB_00017928</name>
</gene>
<dbReference type="PANTHER" id="PTHR33047">
    <property type="entry name" value="PROTEIN TAR1"/>
    <property type="match status" value="1"/>
</dbReference>
<comment type="caution">
    <text evidence="1">The sequence shown here is derived from an EMBL/GenBank/DDBJ whole genome shotgun (WGS) entry which is preliminary data.</text>
</comment>
<keyword evidence="2" id="KW-1185">Reference proteome</keyword>
<name>A0ABN8NKB1_9CNID</name>
<dbReference type="PANTHER" id="PTHR33047:SF8">
    <property type="entry name" value="REGULATOR OF RDNA TRANSCRIPTION PROTEIN 15"/>
    <property type="match status" value="1"/>
</dbReference>
<dbReference type="InterPro" id="IPR052997">
    <property type="entry name" value="RRT15-like"/>
</dbReference>